<accession>A0A9Q0ES28</accession>
<gene>
    <name evidence="2" type="ORF">NHX12_022730</name>
</gene>
<keyword evidence="3" id="KW-1185">Reference proteome</keyword>
<reference evidence="2" key="1">
    <citation type="submission" date="2022-07" db="EMBL/GenBank/DDBJ databases">
        <title>Chromosome-level genome of Muraenolepis orangiensis.</title>
        <authorList>
            <person name="Kim J."/>
        </authorList>
    </citation>
    <scope>NUCLEOTIDE SEQUENCE</scope>
    <source>
        <strain evidence="2">KU_S4_2022</strain>
        <tissue evidence="2">Muscle</tissue>
    </source>
</reference>
<comment type="caution">
    <text evidence="2">The sequence shown here is derived from an EMBL/GenBank/DDBJ whole genome shotgun (WGS) entry which is preliminary data.</text>
</comment>
<feature type="region of interest" description="Disordered" evidence="1">
    <location>
        <begin position="1"/>
        <end position="31"/>
    </location>
</feature>
<feature type="compositionally biased region" description="Basic and acidic residues" evidence="1">
    <location>
        <begin position="12"/>
        <end position="31"/>
    </location>
</feature>
<dbReference type="EMBL" id="JANIIK010000038">
    <property type="protein sequence ID" value="KAJ3610638.1"/>
    <property type="molecule type" value="Genomic_DNA"/>
</dbReference>
<proteinExistence type="predicted"/>
<dbReference type="AlphaFoldDB" id="A0A9Q0ES28"/>
<dbReference type="Proteomes" id="UP001148018">
    <property type="component" value="Unassembled WGS sequence"/>
</dbReference>
<evidence type="ECO:0000313" key="3">
    <source>
        <dbReference type="Proteomes" id="UP001148018"/>
    </source>
</evidence>
<name>A0A9Q0ES28_9TELE</name>
<organism evidence="2 3">
    <name type="scientific">Muraenolepis orangiensis</name>
    <name type="common">Patagonian moray cod</name>
    <dbReference type="NCBI Taxonomy" id="630683"/>
    <lineage>
        <taxon>Eukaryota</taxon>
        <taxon>Metazoa</taxon>
        <taxon>Chordata</taxon>
        <taxon>Craniata</taxon>
        <taxon>Vertebrata</taxon>
        <taxon>Euteleostomi</taxon>
        <taxon>Actinopterygii</taxon>
        <taxon>Neopterygii</taxon>
        <taxon>Teleostei</taxon>
        <taxon>Neoteleostei</taxon>
        <taxon>Acanthomorphata</taxon>
        <taxon>Zeiogadaria</taxon>
        <taxon>Gadariae</taxon>
        <taxon>Gadiformes</taxon>
        <taxon>Muraenolepidoidei</taxon>
        <taxon>Muraenolepididae</taxon>
        <taxon>Muraenolepis</taxon>
    </lineage>
</organism>
<evidence type="ECO:0000313" key="2">
    <source>
        <dbReference type="EMBL" id="KAJ3610638.1"/>
    </source>
</evidence>
<sequence>MSNSLRTQTTEEEARRKNKARSESRTGRDKVYERGTVMCPAGELMKTAWFWTASDDKKNQSFVSETESAG</sequence>
<evidence type="ECO:0000256" key="1">
    <source>
        <dbReference type="SAM" id="MobiDB-lite"/>
    </source>
</evidence>
<protein>
    <submittedName>
        <fullName evidence="2">Uncharacterized protein</fullName>
    </submittedName>
</protein>